<feature type="compositionally biased region" description="Basic residues" evidence="1">
    <location>
        <begin position="87"/>
        <end position="97"/>
    </location>
</feature>
<dbReference type="OrthoDB" id="10550378at2759"/>
<evidence type="ECO:0000313" key="2">
    <source>
        <dbReference type="EMBL" id="RCN42201.1"/>
    </source>
</evidence>
<accession>A0A368GCW0</accession>
<comment type="caution">
    <text evidence="2">The sequence shown here is derived from an EMBL/GenBank/DDBJ whole genome shotgun (WGS) entry which is preliminary data.</text>
</comment>
<dbReference type="Proteomes" id="UP000252519">
    <property type="component" value="Unassembled WGS sequence"/>
</dbReference>
<name>A0A368GCW0_ANCCA</name>
<proteinExistence type="predicted"/>
<dbReference type="AlphaFoldDB" id="A0A368GCW0"/>
<keyword evidence="3" id="KW-1185">Reference proteome</keyword>
<feature type="region of interest" description="Disordered" evidence="1">
    <location>
        <begin position="51"/>
        <end position="97"/>
    </location>
</feature>
<protein>
    <submittedName>
        <fullName evidence="2">Uncharacterized protein</fullName>
    </submittedName>
</protein>
<sequence length="97" mass="11322">MSKPVVEDADKAGMKKALQLIVRQRSSRIRQFQKLEEKRKAMLLQQEQQLREQQAEREKQAAQEKLAQQRKKPSIKEKIGSVLPRKSSSRKTKGKPR</sequence>
<evidence type="ECO:0000313" key="3">
    <source>
        <dbReference type="Proteomes" id="UP000252519"/>
    </source>
</evidence>
<dbReference type="EMBL" id="JOJR01000206">
    <property type="protein sequence ID" value="RCN42201.1"/>
    <property type="molecule type" value="Genomic_DNA"/>
</dbReference>
<feature type="compositionally biased region" description="Basic and acidic residues" evidence="1">
    <location>
        <begin position="51"/>
        <end position="62"/>
    </location>
</feature>
<reference evidence="2 3" key="1">
    <citation type="submission" date="2014-10" db="EMBL/GenBank/DDBJ databases">
        <title>Draft genome of the hookworm Ancylostoma caninum.</title>
        <authorList>
            <person name="Mitreva M."/>
        </authorList>
    </citation>
    <scope>NUCLEOTIDE SEQUENCE [LARGE SCALE GENOMIC DNA]</scope>
    <source>
        <strain evidence="2 3">Baltimore</strain>
    </source>
</reference>
<organism evidence="2 3">
    <name type="scientific">Ancylostoma caninum</name>
    <name type="common">Dog hookworm</name>
    <dbReference type="NCBI Taxonomy" id="29170"/>
    <lineage>
        <taxon>Eukaryota</taxon>
        <taxon>Metazoa</taxon>
        <taxon>Ecdysozoa</taxon>
        <taxon>Nematoda</taxon>
        <taxon>Chromadorea</taxon>
        <taxon>Rhabditida</taxon>
        <taxon>Rhabditina</taxon>
        <taxon>Rhabditomorpha</taxon>
        <taxon>Strongyloidea</taxon>
        <taxon>Ancylostomatidae</taxon>
        <taxon>Ancylostomatinae</taxon>
        <taxon>Ancylostoma</taxon>
    </lineage>
</organism>
<gene>
    <name evidence="2" type="ORF">ANCCAN_11839</name>
</gene>
<evidence type="ECO:0000256" key="1">
    <source>
        <dbReference type="SAM" id="MobiDB-lite"/>
    </source>
</evidence>